<evidence type="ECO:0000256" key="7">
    <source>
        <dbReference type="ARBA" id="ARBA00025034"/>
    </source>
</evidence>
<keyword evidence="6 13" id="KW-0472">Membrane</keyword>
<gene>
    <name evidence="15" type="ORF">ACFOUW_27880</name>
</gene>
<evidence type="ECO:0000256" key="5">
    <source>
        <dbReference type="ARBA" id="ARBA00022989"/>
    </source>
</evidence>
<organism evidence="15 16">
    <name type="scientific">Tenggerimyces flavus</name>
    <dbReference type="NCBI Taxonomy" id="1708749"/>
    <lineage>
        <taxon>Bacteria</taxon>
        <taxon>Bacillati</taxon>
        <taxon>Actinomycetota</taxon>
        <taxon>Actinomycetes</taxon>
        <taxon>Propionibacteriales</taxon>
        <taxon>Nocardioidaceae</taxon>
        <taxon>Tenggerimyces</taxon>
    </lineage>
</organism>
<evidence type="ECO:0000256" key="3">
    <source>
        <dbReference type="ARBA" id="ARBA00015325"/>
    </source>
</evidence>
<evidence type="ECO:0000259" key="14">
    <source>
        <dbReference type="Pfam" id="PF02096"/>
    </source>
</evidence>
<feature type="domain" description="Membrane insertase YidC/Oxa/ALB C-terminal" evidence="14">
    <location>
        <begin position="35"/>
        <end position="244"/>
    </location>
</feature>
<evidence type="ECO:0000256" key="10">
    <source>
        <dbReference type="ARBA" id="ARBA00033245"/>
    </source>
</evidence>
<evidence type="ECO:0000313" key="16">
    <source>
        <dbReference type="Proteomes" id="UP001595699"/>
    </source>
</evidence>
<dbReference type="Proteomes" id="UP001595699">
    <property type="component" value="Unassembled WGS sequence"/>
</dbReference>
<feature type="transmembrane region" description="Helical" evidence="13">
    <location>
        <begin position="98"/>
        <end position="118"/>
    </location>
</feature>
<comment type="similarity">
    <text evidence="2">Belongs to the OXA1/ALB3/YidC family. Type 1 subfamily.</text>
</comment>
<comment type="subunit">
    <text evidence="8">Interacts with the Sec translocase complex via SecD. Specifically interacts with transmembrane segments of nascent integral membrane proteins during membrane integration.</text>
</comment>
<evidence type="ECO:0000256" key="1">
    <source>
        <dbReference type="ARBA" id="ARBA00004141"/>
    </source>
</evidence>
<protein>
    <recommendedName>
        <fullName evidence="3">Membrane protein insertase YidC</fullName>
    </recommendedName>
    <alternativeName>
        <fullName evidence="11">Foldase YidC</fullName>
    </alternativeName>
    <alternativeName>
        <fullName evidence="10">Membrane integrase YidC</fullName>
    </alternativeName>
    <alternativeName>
        <fullName evidence="9">Membrane protein YidC</fullName>
    </alternativeName>
</protein>
<keyword evidence="16" id="KW-1185">Reference proteome</keyword>
<evidence type="ECO:0000256" key="6">
    <source>
        <dbReference type="ARBA" id="ARBA00023136"/>
    </source>
</evidence>
<sequence>MLTFLDPAVDVASRVVAAVGDVLHPILGDASTAGAIVLVTIAVRLLLLPLSYRAARATKARLAMRPRELELRKQFKSSPARLKKELNDLRQHHQTSQFAGFLPLLAQAPIFMVMYRLFLTPTVNGQANLLLTHTLLGVPLGDRWLADLATGLLPPDLLVFGALFVLLAAVAWWSSKQAKQAMALTPTAMPDNVSPELARSMQGMMGTLSRLAPFGTVVAAAFVPLAAALYLLTTTAWSVAERHVFGTYRAPVLAR</sequence>
<evidence type="ECO:0000256" key="13">
    <source>
        <dbReference type="SAM" id="Phobius"/>
    </source>
</evidence>
<dbReference type="InterPro" id="IPR001708">
    <property type="entry name" value="YidC/ALB3/OXA1/COX18"/>
</dbReference>
<name>A0ABV7YH56_9ACTN</name>
<evidence type="ECO:0000256" key="8">
    <source>
        <dbReference type="ARBA" id="ARBA00026028"/>
    </source>
</evidence>
<evidence type="ECO:0000256" key="4">
    <source>
        <dbReference type="ARBA" id="ARBA00022692"/>
    </source>
</evidence>
<comment type="subcellular location">
    <subcellularLocation>
        <location evidence="1 12">Membrane</location>
        <topology evidence="1 12">Multi-pass membrane protein</topology>
    </subcellularLocation>
</comment>
<evidence type="ECO:0000256" key="2">
    <source>
        <dbReference type="ARBA" id="ARBA00010527"/>
    </source>
</evidence>
<dbReference type="RefSeq" id="WP_205119004.1">
    <property type="nucleotide sequence ID" value="NZ_JAFBCM010000001.1"/>
</dbReference>
<feature type="transmembrane region" description="Helical" evidence="13">
    <location>
        <begin position="157"/>
        <end position="174"/>
    </location>
</feature>
<dbReference type="NCBIfam" id="TIGR03592">
    <property type="entry name" value="yidC_oxa1_cterm"/>
    <property type="match status" value="1"/>
</dbReference>
<reference evidence="16" key="1">
    <citation type="journal article" date="2019" name="Int. J. Syst. Evol. Microbiol.">
        <title>The Global Catalogue of Microorganisms (GCM) 10K type strain sequencing project: providing services to taxonomists for standard genome sequencing and annotation.</title>
        <authorList>
            <consortium name="The Broad Institute Genomics Platform"/>
            <consortium name="The Broad Institute Genome Sequencing Center for Infectious Disease"/>
            <person name="Wu L."/>
            <person name="Ma J."/>
        </authorList>
    </citation>
    <scope>NUCLEOTIDE SEQUENCE [LARGE SCALE GENOMIC DNA]</scope>
    <source>
        <strain evidence="16">CGMCC 4.7241</strain>
    </source>
</reference>
<dbReference type="Pfam" id="PF02096">
    <property type="entry name" value="60KD_IMP"/>
    <property type="match status" value="1"/>
</dbReference>
<keyword evidence="5 13" id="KW-1133">Transmembrane helix</keyword>
<dbReference type="InterPro" id="IPR028055">
    <property type="entry name" value="YidC/Oxa/ALB_C"/>
</dbReference>
<feature type="transmembrane region" description="Helical" evidence="13">
    <location>
        <begin position="211"/>
        <end position="232"/>
    </location>
</feature>
<dbReference type="EMBL" id="JBHRZH010000031">
    <property type="protein sequence ID" value="MFC3764690.1"/>
    <property type="molecule type" value="Genomic_DNA"/>
</dbReference>
<keyword evidence="4 12" id="KW-0812">Transmembrane</keyword>
<feature type="transmembrane region" description="Helical" evidence="13">
    <location>
        <begin position="33"/>
        <end position="55"/>
    </location>
</feature>
<dbReference type="PANTHER" id="PTHR12428:SF65">
    <property type="entry name" value="CYTOCHROME C OXIDASE ASSEMBLY PROTEIN COX18, MITOCHONDRIAL"/>
    <property type="match status" value="1"/>
</dbReference>
<evidence type="ECO:0000256" key="9">
    <source>
        <dbReference type="ARBA" id="ARBA00031538"/>
    </source>
</evidence>
<evidence type="ECO:0000313" key="15">
    <source>
        <dbReference type="EMBL" id="MFC3764690.1"/>
    </source>
</evidence>
<evidence type="ECO:0000256" key="11">
    <source>
        <dbReference type="ARBA" id="ARBA00033342"/>
    </source>
</evidence>
<accession>A0ABV7YH56</accession>
<evidence type="ECO:0000256" key="12">
    <source>
        <dbReference type="RuleBase" id="RU003945"/>
    </source>
</evidence>
<comment type="caution">
    <text evidence="15">The sequence shown here is derived from an EMBL/GenBank/DDBJ whole genome shotgun (WGS) entry which is preliminary data.</text>
</comment>
<comment type="function">
    <text evidence="7">Required for the insertion and/or proper folding and/or complex formation of integral membrane proteins into the membrane. Involved in integration of membrane proteins that insert both dependently and independently of the Sec translocase complex, as well as at least some lipoproteins. Aids folding of multispanning membrane proteins.</text>
</comment>
<proteinExistence type="inferred from homology"/>
<dbReference type="PANTHER" id="PTHR12428">
    <property type="entry name" value="OXA1"/>
    <property type="match status" value="1"/>
</dbReference>